<proteinExistence type="predicted"/>
<dbReference type="Gene3D" id="1.10.238.10">
    <property type="entry name" value="EF-hand"/>
    <property type="match status" value="1"/>
</dbReference>
<dbReference type="AlphaFoldDB" id="A0A418PY14"/>
<evidence type="ECO:0000313" key="1">
    <source>
        <dbReference type="EMBL" id="RIX26811.1"/>
    </source>
</evidence>
<organism evidence="1 2">
    <name type="scientific">Sphingomonas edaphi</name>
    <dbReference type="NCBI Taxonomy" id="2315689"/>
    <lineage>
        <taxon>Bacteria</taxon>
        <taxon>Pseudomonadati</taxon>
        <taxon>Pseudomonadota</taxon>
        <taxon>Alphaproteobacteria</taxon>
        <taxon>Sphingomonadales</taxon>
        <taxon>Sphingomonadaceae</taxon>
        <taxon>Sphingomonas</taxon>
    </lineage>
</organism>
<dbReference type="RefSeq" id="WP_119533828.1">
    <property type="nucleotide sequence ID" value="NZ_QXTF01000005.1"/>
</dbReference>
<comment type="caution">
    <text evidence="1">The sequence shown here is derived from an EMBL/GenBank/DDBJ whole genome shotgun (WGS) entry which is preliminary data.</text>
</comment>
<sequence length="113" mass="12327">MPDVSAVFSQGGDVMLKSVLLAGLLMVSLGAAAQTAPVQHASVNPRANELFDREPLLKSWALRIHDRNHDGWLTSFEAAAAAESFRDVADADRDGRVSLREYGAALEFIRARY</sequence>
<evidence type="ECO:0000313" key="2">
    <source>
        <dbReference type="Proteomes" id="UP000285023"/>
    </source>
</evidence>
<protein>
    <recommendedName>
        <fullName evidence="3">EF-hand domain-containing protein</fullName>
    </recommendedName>
</protein>
<keyword evidence="2" id="KW-1185">Reference proteome</keyword>
<accession>A0A418PY14</accession>
<dbReference type="InterPro" id="IPR011992">
    <property type="entry name" value="EF-hand-dom_pair"/>
</dbReference>
<dbReference type="OrthoDB" id="7585475at2"/>
<dbReference type="Proteomes" id="UP000285023">
    <property type="component" value="Unassembled WGS sequence"/>
</dbReference>
<reference evidence="1 2" key="1">
    <citation type="submission" date="2018-09" db="EMBL/GenBank/DDBJ databases">
        <title>Sphingomonas sp. DAC4.</title>
        <authorList>
            <person name="Seo T."/>
        </authorList>
    </citation>
    <scope>NUCLEOTIDE SEQUENCE [LARGE SCALE GENOMIC DNA]</scope>
    <source>
        <strain evidence="1 2">DAC4</strain>
    </source>
</reference>
<dbReference type="EMBL" id="QXTF01000005">
    <property type="protein sequence ID" value="RIX26811.1"/>
    <property type="molecule type" value="Genomic_DNA"/>
</dbReference>
<evidence type="ECO:0008006" key="3">
    <source>
        <dbReference type="Google" id="ProtNLM"/>
    </source>
</evidence>
<dbReference type="PROSITE" id="PS00018">
    <property type="entry name" value="EF_HAND_1"/>
    <property type="match status" value="1"/>
</dbReference>
<dbReference type="InterPro" id="IPR018247">
    <property type="entry name" value="EF_Hand_1_Ca_BS"/>
</dbReference>
<name>A0A418PY14_9SPHN</name>
<gene>
    <name evidence="1" type="ORF">D3M59_11510</name>
</gene>
<dbReference type="SUPFAM" id="SSF47473">
    <property type="entry name" value="EF-hand"/>
    <property type="match status" value="1"/>
</dbReference>